<protein>
    <submittedName>
        <fullName evidence="2">Uncharacterized protein</fullName>
    </submittedName>
</protein>
<reference evidence="2 3" key="1">
    <citation type="journal article" date="2019" name="Genome Biol. Evol.">
        <title>Day and night: Metabolic profiles and evolutionary relationships of six axenic non-marine cyanobacteria.</title>
        <authorList>
            <person name="Will S.E."/>
            <person name="Henke P."/>
            <person name="Boedeker C."/>
            <person name="Huang S."/>
            <person name="Brinkmann H."/>
            <person name="Rohde M."/>
            <person name="Jarek M."/>
            <person name="Friedl T."/>
            <person name="Seufert S."/>
            <person name="Schumacher M."/>
            <person name="Overmann J."/>
            <person name="Neumann-Schaal M."/>
            <person name="Petersen J."/>
        </authorList>
    </citation>
    <scope>NUCLEOTIDE SEQUENCE [LARGE SCALE GENOMIC DNA]</scope>
    <source>
        <strain evidence="2 3">PCC 6912</strain>
    </source>
</reference>
<dbReference type="EMBL" id="RSCJ01000039">
    <property type="protein sequence ID" value="RUR73043.1"/>
    <property type="molecule type" value="Genomic_DNA"/>
</dbReference>
<evidence type="ECO:0000256" key="1">
    <source>
        <dbReference type="SAM" id="MobiDB-lite"/>
    </source>
</evidence>
<comment type="caution">
    <text evidence="2">The sequence shown here is derived from an EMBL/GenBank/DDBJ whole genome shotgun (WGS) entry which is preliminary data.</text>
</comment>
<evidence type="ECO:0000313" key="2">
    <source>
        <dbReference type="EMBL" id="RUR73043.1"/>
    </source>
</evidence>
<feature type="compositionally biased region" description="Polar residues" evidence="1">
    <location>
        <begin position="51"/>
        <end position="60"/>
    </location>
</feature>
<feature type="region of interest" description="Disordered" evidence="1">
    <location>
        <begin position="48"/>
        <end position="76"/>
    </location>
</feature>
<name>A0A3S0ZLS5_CHLFR</name>
<dbReference type="STRING" id="211165.GCA_000317285_02019"/>
<proteinExistence type="predicted"/>
<gene>
    <name evidence="2" type="ORF">PCC6912_58900</name>
</gene>
<dbReference type="RefSeq" id="WP_016877017.1">
    <property type="nucleotide sequence ID" value="NZ_AJLN01000062.1"/>
</dbReference>
<sequence>MNLKDIPLSLEELTDETATTISGGVGVFEGAIVIPWAPPKNKAKVPFDLFSNGSGKSNQADESENPEETIQQASEDIELGRNWVKTVKNAF</sequence>
<dbReference type="AlphaFoldDB" id="A0A3S0ZLS5"/>
<evidence type="ECO:0000313" key="3">
    <source>
        <dbReference type="Proteomes" id="UP000268857"/>
    </source>
</evidence>
<dbReference type="OrthoDB" id="583775at2"/>
<keyword evidence="3" id="KW-1185">Reference proteome</keyword>
<organism evidence="2 3">
    <name type="scientific">Chlorogloeopsis fritschii PCC 6912</name>
    <dbReference type="NCBI Taxonomy" id="211165"/>
    <lineage>
        <taxon>Bacteria</taxon>
        <taxon>Bacillati</taxon>
        <taxon>Cyanobacteriota</taxon>
        <taxon>Cyanophyceae</taxon>
        <taxon>Nostocales</taxon>
        <taxon>Chlorogloeopsidaceae</taxon>
        <taxon>Chlorogloeopsis</taxon>
    </lineage>
</organism>
<accession>A0A3S0ZLS5</accession>
<dbReference type="Proteomes" id="UP000268857">
    <property type="component" value="Unassembled WGS sequence"/>
</dbReference>